<accession>A0AAN8K7E2</accession>
<feature type="region of interest" description="Disordered" evidence="1">
    <location>
        <begin position="148"/>
        <end position="334"/>
    </location>
</feature>
<comment type="caution">
    <text evidence="3">The sequence shown here is derived from an EMBL/GenBank/DDBJ whole genome shotgun (WGS) entry which is preliminary data.</text>
</comment>
<feature type="compositionally biased region" description="Polar residues" evidence="1">
    <location>
        <begin position="219"/>
        <end position="229"/>
    </location>
</feature>
<evidence type="ECO:0000313" key="4">
    <source>
        <dbReference type="Proteomes" id="UP001347796"/>
    </source>
</evidence>
<dbReference type="Gene3D" id="2.10.90.10">
    <property type="entry name" value="Cystine-knot cytokines"/>
    <property type="match status" value="1"/>
</dbReference>
<protein>
    <submittedName>
        <fullName evidence="3">Uncharacterized protein</fullName>
    </submittedName>
</protein>
<proteinExistence type="predicted"/>
<name>A0AAN8K7E2_PATCE</name>
<evidence type="ECO:0000313" key="3">
    <source>
        <dbReference type="EMBL" id="KAK6189868.1"/>
    </source>
</evidence>
<dbReference type="EMBL" id="JAZGQO010000002">
    <property type="protein sequence ID" value="KAK6189868.1"/>
    <property type="molecule type" value="Genomic_DNA"/>
</dbReference>
<feature type="compositionally biased region" description="Polar residues" evidence="1">
    <location>
        <begin position="201"/>
        <end position="211"/>
    </location>
</feature>
<evidence type="ECO:0000256" key="2">
    <source>
        <dbReference type="SAM" id="SignalP"/>
    </source>
</evidence>
<dbReference type="Proteomes" id="UP001347796">
    <property type="component" value="Unassembled WGS sequence"/>
</dbReference>
<dbReference type="SUPFAM" id="SSF57501">
    <property type="entry name" value="Cystine-knot cytokines"/>
    <property type="match status" value="1"/>
</dbReference>
<dbReference type="AlphaFoldDB" id="A0AAN8K7E2"/>
<feature type="compositionally biased region" description="Polar residues" evidence="1">
    <location>
        <begin position="281"/>
        <end position="328"/>
    </location>
</feature>
<dbReference type="InterPro" id="IPR029034">
    <property type="entry name" value="Cystine-knot_cytokine"/>
</dbReference>
<keyword evidence="4" id="KW-1185">Reference proteome</keyword>
<feature type="compositionally biased region" description="Polar residues" evidence="1">
    <location>
        <begin position="237"/>
        <end position="256"/>
    </location>
</feature>
<organism evidence="3 4">
    <name type="scientific">Patella caerulea</name>
    <name type="common">Rayed Mediterranean limpet</name>
    <dbReference type="NCBI Taxonomy" id="87958"/>
    <lineage>
        <taxon>Eukaryota</taxon>
        <taxon>Metazoa</taxon>
        <taxon>Spiralia</taxon>
        <taxon>Lophotrochozoa</taxon>
        <taxon>Mollusca</taxon>
        <taxon>Gastropoda</taxon>
        <taxon>Patellogastropoda</taxon>
        <taxon>Patelloidea</taxon>
        <taxon>Patellidae</taxon>
        <taxon>Patella</taxon>
    </lineage>
</organism>
<gene>
    <name evidence="3" type="ORF">SNE40_001844</name>
</gene>
<sequence length="334" mass="37721">MAVFWISRILVLIYATAFGASCQCLEPNNLHELRRSRRHIPVDNIAEIDIPVQYRHTIYFSFGSVGLHGPAARCTLYSRINFDENRVPKRVPERGCARVHPSRDGEAHGVENCITVSAPQAVYRRTGCRNGIFEYTLTREYFNSGCERLSSRSPHQVDSPKSPENHPNYSGQDMANFPRSPENHPSYSGQDMANFPRSPENHPSYSGQNRANLPRSPENHPSYSGQNRANLPRSPENHPSNNGQDRANFPRSSENHPSYRGQDMTNLPRSSENHPIYRGQDMTNLPRSSENHPSYNGQGMANLPRSSENHPSYNGQGMANFPRSSENHPSYHGK</sequence>
<reference evidence="3 4" key="1">
    <citation type="submission" date="2024-01" db="EMBL/GenBank/DDBJ databases">
        <title>The genome of the rayed Mediterranean limpet Patella caerulea (Linnaeus, 1758).</title>
        <authorList>
            <person name="Anh-Thu Weber A."/>
            <person name="Halstead-Nussloch G."/>
        </authorList>
    </citation>
    <scope>NUCLEOTIDE SEQUENCE [LARGE SCALE GENOMIC DNA]</scope>
    <source>
        <strain evidence="3">AATW-2023a</strain>
        <tissue evidence="3">Whole specimen</tissue>
    </source>
</reference>
<keyword evidence="2" id="KW-0732">Signal</keyword>
<feature type="signal peptide" evidence="2">
    <location>
        <begin position="1"/>
        <end position="19"/>
    </location>
</feature>
<evidence type="ECO:0000256" key="1">
    <source>
        <dbReference type="SAM" id="MobiDB-lite"/>
    </source>
</evidence>
<feature type="chain" id="PRO_5042840779" evidence="2">
    <location>
        <begin position="20"/>
        <end position="334"/>
    </location>
</feature>